<dbReference type="EMBL" id="DYWV01000209">
    <property type="protein sequence ID" value="HJF40484.1"/>
    <property type="molecule type" value="Genomic_DNA"/>
</dbReference>
<comment type="caution">
    <text evidence="2">The sequence shown here is derived from an EMBL/GenBank/DDBJ whole genome shotgun (WGS) entry which is preliminary data.</text>
</comment>
<dbReference type="Proteomes" id="UP000196258">
    <property type="component" value="Unassembled WGS sequence"/>
</dbReference>
<reference evidence="1" key="3">
    <citation type="journal article" date="2021" name="PeerJ">
        <title>Extensive microbial diversity within the chicken gut microbiome revealed by metagenomics and culture.</title>
        <authorList>
            <person name="Gilroy R."/>
            <person name="Ravi A."/>
            <person name="Getino M."/>
            <person name="Pursley I."/>
            <person name="Horton D.L."/>
            <person name="Alikhan N.F."/>
            <person name="Baker D."/>
            <person name="Gharbi K."/>
            <person name="Hall N."/>
            <person name="Watson M."/>
            <person name="Adriaenssens E.M."/>
            <person name="Foster-Nyarko E."/>
            <person name="Jarju S."/>
            <person name="Secka A."/>
            <person name="Antonio M."/>
            <person name="Oren A."/>
            <person name="Chaudhuri R.R."/>
            <person name="La Ragione R."/>
            <person name="Hildebrand F."/>
            <person name="Pallen M.J."/>
        </authorList>
    </citation>
    <scope>NUCLEOTIDE SEQUENCE</scope>
    <source>
        <strain evidence="1">CHK193-16274</strain>
    </source>
</reference>
<reference evidence="3" key="1">
    <citation type="submission" date="2017-04" db="EMBL/GenBank/DDBJ databases">
        <title>Function of individual gut microbiota members based on whole genome sequencing of pure cultures obtained from chicken caecum.</title>
        <authorList>
            <person name="Medvecky M."/>
            <person name="Cejkova D."/>
            <person name="Polansky O."/>
            <person name="Karasova D."/>
            <person name="Kubasova T."/>
            <person name="Cizek A."/>
            <person name="Rychlik I."/>
        </authorList>
    </citation>
    <scope>NUCLEOTIDE SEQUENCE [LARGE SCALE GENOMIC DNA]</scope>
    <source>
        <strain evidence="3">An149</strain>
    </source>
</reference>
<proteinExistence type="predicted"/>
<gene>
    <name evidence="2" type="ORF">B5E91_04625</name>
    <name evidence="1" type="ORF">K8V91_06125</name>
</gene>
<sequence>MANGTNYVKNPNQYDGVGGYSISTSTNSIPSGSTVVRGIYYMWNDNGFIGNGWKTNIKGSPLQMYFEDGQFSGSGNDWEDWTEEYISQFGNLNAVFSYWSQHYTLADWDNFYMAVGVDSGCMDVAHT</sequence>
<accession>A0A1Y4QMC4</accession>
<evidence type="ECO:0000313" key="2">
    <source>
        <dbReference type="EMBL" id="OUQ05702.1"/>
    </source>
</evidence>
<reference evidence="1" key="4">
    <citation type="submission" date="2021-09" db="EMBL/GenBank/DDBJ databases">
        <authorList>
            <person name="Gilroy R."/>
        </authorList>
    </citation>
    <scope>NUCLEOTIDE SEQUENCE</scope>
    <source>
        <strain evidence="1">CHK193-16274</strain>
    </source>
</reference>
<dbReference type="EMBL" id="NFLB01000004">
    <property type="protein sequence ID" value="OUQ05702.1"/>
    <property type="molecule type" value="Genomic_DNA"/>
</dbReference>
<protein>
    <submittedName>
        <fullName evidence="2">Uncharacterized protein</fullName>
    </submittedName>
</protein>
<evidence type="ECO:0000313" key="1">
    <source>
        <dbReference type="EMBL" id="HJF40484.1"/>
    </source>
</evidence>
<organism evidence="2 3">
    <name type="scientific">Thomasclavelia spiroformis</name>
    <dbReference type="NCBI Taxonomy" id="29348"/>
    <lineage>
        <taxon>Bacteria</taxon>
        <taxon>Bacillati</taxon>
        <taxon>Bacillota</taxon>
        <taxon>Erysipelotrichia</taxon>
        <taxon>Erysipelotrichales</taxon>
        <taxon>Coprobacillaceae</taxon>
        <taxon>Thomasclavelia</taxon>
    </lineage>
</organism>
<dbReference type="Proteomes" id="UP000749320">
    <property type="component" value="Unassembled WGS sequence"/>
</dbReference>
<dbReference type="RefSeq" id="WP_087255600.1">
    <property type="nucleotide sequence ID" value="NZ_CAJFOD010000091.1"/>
</dbReference>
<dbReference type="AlphaFoldDB" id="A0A1Y4QMC4"/>
<reference evidence="2" key="2">
    <citation type="journal article" date="2018" name="BMC Genomics">
        <title>Whole genome sequencing and function prediction of 133 gut anaerobes isolated from chicken caecum in pure cultures.</title>
        <authorList>
            <person name="Medvecky M."/>
            <person name="Cejkova D."/>
            <person name="Polansky O."/>
            <person name="Karasova D."/>
            <person name="Kubasova T."/>
            <person name="Cizek A."/>
            <person name="Rychlik I."/>
        </authorList>
    </citation>
    <scope>NUCLEOTIDE SEQUENCE</scope>
    <source>
        <strain evidence="2">An149</strain>
    </source>
</reference>
<name>A0A1Y4QMC4_9FIRM</name>
<evidence type="ECO:0000313" key="3">
    <source>
        <dbReference type="Proteomes" id="UP000196258"/>
    </source>
</evidence>